<proteinExistence type="predicted"/>
<comment type="caution">
    <text evidence="1">The sequence shown here is derived from an EMBL/GenBank/DDBJ whole genome shotgun (WGS) entry which is preliminary data.</text>
</comment>
<reference evidence="1" key="1">
    <citation type="submission" date="2022-01" db="EMBL/GenBank/DDBJ databases">
        <title>Gordonia xiamenensis sp. nov., isolated from surface seawater in Xiamen.</title>
        <authorList>
            <person name="He Y.F."/>
        </authorList>
    </citation>
    <scope>NUCLEOTIDE SEQUENCE</scope>
    <source>
        <strain evidence="1">GW1C4-4</strain>
    </source>
</reference>
<protein>
    <submittedName>
        <fullName evidence="1">Uncharacterized protein</fullName>
    </submittedName>
</protein>
<keyword evidence="2" id="KW-1185">Reference proteome</keyword>
<dbReference type="EMBL" id="JAKGCU010000011">
    <property type="protein sequence ID" value="MCF3939343.1"/>
    <property type="molecule type" value="Genomic_DNA"/>
</dbReference>
<gene>
    <name evidence="1" type="ORF">L1892_13260</name>
</gene>
<sequence>MPLPSPDVLRVMPAEIAAGVGTWRAEARRISTLELIARQDDAVPPVAQGRTMRALLDADDALRSTAESLCGRLQEMSVVLAGLAAAVTDTDDTSASRLRIER</sequence>
<accession>A0ABS9DJT5</accession>
<evidence type="ECO:0000313" key="1">
    <source>
        <dbReference type="EMBL" id="MCF3939343.1"/>
    </source>
</evidence>
<name>A0ABS9DJT5_9ACTN</name>
<organism evidence="1 2">
    <name type="scientific">Gordonia tangerina</name>
    <dbReference type="NCBI Taxonomy" id="2911060"/>
    <lineage>
        <taxon>Bacteria</taxon>
        <taxon>Bacillati</taxon>
        <taxon>Actinomycetota</taxon>
        <taxon>Actinomycetes</taxon>
        <taxon>Mycobacteriales</taxon>
        <taxon>Gordoniaceae</taxon>
        <taxon>Gordonia</taxon>
    </lineage>
</organism>
<dbReference type="Proteomes" id="UP001108089">
    <property type="component" value="Unassembled WGS sequence"/>
</dbReference>
<dbReference type="RefSeq" id="WP_235724074.1">
    <property type="nucleotide sequence ID" value="NZ_JAKGCU010000011.1"/>
</dbReference>
<evidence type="ECO:0000313" key="2">
    <source>
        <dbReference type="Proteomes" id="UP001108089"/>
    </source>
</evidence>